<dbReference type="InterPro" id="IPR015424">
    <property type="entry name" value="PyrdxlP-dep_Trfase"/>
</dbReference>
<reference evidence="6 7" key="1">
    <citation type="submission" date="2018-07" db="EMBL/GenBank/DDBJ databases">
        <title>Anaerosacharophilus polymeroproducens gen. nov. sp. nov., an anaerobic bacterium isolated from salt field.</title>
        <authorList>
            <person name="Kim W."/>
            <person name="Yang S.-H."/>
            <person name="Oh J."/>
            <person name="Lee J.-H."/>
            <person name="Kwon K.K."/>
        </authorList>
    </citation>
    <scope>NUCLEOTIDE SEQUENCE [LARGE SCALE GENOMIC DNA]</scope>
    <source>
        <strain evidence="6 7">MCWD5</strain>
    </source>
</reference>
<dbReference type="InterPro" id="IPR002129">
    <property type="entry name" value="PyrdxlP-dep_de-COase"/>
</dbReference>
<sequence>MNEKKSLFSLVHENNENYKSTAAWFLGPKGENVDILSDMVIKSIKEHAEFRATHYKKDDKPYITPEIKSSDQYKNAVNKMEKVRLELTQLLHGSVPFFSQRYQAHMTWDTVIPGNIGYLTAMLYNQNNVATEVGTATCVLEKEVGQQLCQLLGFPSKSSWGHITADGTIANIEAMWAARNLKFYPLAIKQALINNSNYLNNAFENLTVHVFDSKNNKIEEKKLVNCSEWQLLNIDSSEIMDLPEKIIGMCNLSPGQLDTYLTPLLLQNKGLMEYTRMYPSISNVKILVPVTYHYSWPKASTILGLGQDSIIKIPVDDNCRMNIDLFKQELINCSQNQIPVLMAVAIVGSTEEGIVDNINDILIVKEQLAKNYGLQFSLHCDAAWGGYLRSILIESQVDNTIVDSDNYIPALSLSSYAQLQYNKLSSADTITIDPHKAGFIPYPAGSLCYRDGRLRYLITFKADYIHSDPDTNIGIFGIEGSKPGAAAAAVWMAHKSIPLNKTGYGQILGECIYSTKIYYCYWLTIAKENDNFSIQTLIPLPNKIMDLDNKNVILSGTEEILSYIRNNIIGKTNEEIAANSKALALLQQIGSDVLINSFIVNFKVNGKVNHDLNKLNLLNEKLFNMFSITTTEQALKNKVEYILTLSKFNSDTYKEAFSRICNNWGINTVDLSNYSLNFLINTILQPWPNNHEFVEEIMHSFKLGINECIKEVIS</sequence>
<dbReference type="PANTHER" id="PTHR42735:SF4">
    <property type="entry name" value="PYRIDOXAL PHOSPHATE-DEPENDENT DECARBOXYLASE FAMILY PROTEIN"/>
    <property type="match status" value="1"/>
</dbReference>
<dbReference type="GO" id="GO:0019752">
    <property type="term" value="P:carboxylic acid metabolic process"/>
    <property type="evidence" value="ECO:0007669"/>
    <property type="project" value="InterPro"/>
</dbReference>
<gene>
    <name evidence="6" type="ORF">DWV06_07260</name>
</gene>
<dbReference type="PANTHER" id="PTHR42735">
    <property type="match status" value="1"/>
</dbReference>
<dbReference type="Pfam" id="PF21391">
    <property type="entry name" value="tyr_de_CO2_C"/>
    <property type="match status" value="1"/>
</dbReference>
<evidence type="ECO:0000313" key="7">
    <source>
        <dbReference type="Proteomes" id="UP000255036"/>
    </source>
</evidence>
<evidence type="ECO:0000259" key="5">
    <source>
        <dbReference type="Pfam" id="PF21391"/>
    </source>
</evidence>
<dbReference type="Gene3D" id="3.40.640.10">
    <property type="entry name" value="Type I PLP-dependent aspartate aminotransferase-like (Major domain)"/>
    <property type="match status" value="1"/>
</dbReference>
<keyword evidence="3" id="KW-0456">Lyase</keyword>
<keyword evidence="2 4" id="KW-0663">Pyridoxal phosphate</keyword>
<evidence type="ECO:0000256" key="2">
    <source>
        <dbReference type="ARBA" id="ARBA00022898"/>
    </source>
</evidence>
<dbReference type="RefSeq" id="WP_115481527.1">
    <property type="nucleotide sequence ID" value="NZ_QRCT01000018.1"/>
</dbReference>
<dbReference type="GO" id="GO:0004058">
    <property type="term" value="F:aromatic-L-amino-acid decarboxylase activity"/>
    <property type="evidence" value="ECO:0007669"/>
    <property type="project" value="UniProtKB-ARBA"/>
</dbReference>
<comment type="cofactor">
    <cofactor evidence="1 4">
        <name>pyridoxal 5'-phosphate</name>
        <dbReference type="ChEBI" id="CHEBI:597326"/>
    </cofactor>
</comment>
<name>A0A371AWD4_9FIRM</name>
<dbReference type="Proteomes" id="UP000255036">
    <property type="component" value="Unassembled WGS sequence"/>
</dbReference>
<evidence type="ECO:0000256" key="1">
    <source>
        <dbReference type="ARBA" id="ARBA00001933"/>
    </source>
</evidence>
<dbReference type="GO" id="GO:0030170">
    <property type="term" value="F:pyridoxal phosphate binding"/>
    <property type="evidence" value="ECO:0007669"/>
    <property type="project" value="InterPro"/>
</dbReference>
<dbReference type="InterPro" id="IPR050477">
    <property type="entry name" value="GrpII_AminoAcid_Decarb"/>
</dbReference>
<comment type="caution">
    <text evidence="6">The sequence shown here is derived from an EMBL/GenBank/DDBJ whole genome shotgun (WGS) entry which is preliminary data.</text>
</comment>
<evidence type="ECO:0000256" key="3">
    <source>
        <dbReference type="ARBA" id="ARBA00023239"/>
    </source>
</evidence>
<dbReference type="InterPro" id="IPR015421">
    <property type="entry name" value="PyrdxlP-dep_Trfase_major"/>
</dbReference>
<evidence type="ECO:0000313" key="6">
    <source>
        <dbReference type="EMBL" id="RDU23873.1"/>
    </source>
</evidence>
<dbReference type="SUPFAM" id="SSF53383">
    <property type="entry name" value="PLP-dependent transferases"/>
    <property type="match status" value="1"/>
</dbReference>
<protein>
    <recommendedName>
        <fullName evidence="5">L-tyrosine decarboxylase C-terminal domain-containing protein</fullName>
    </recommendedName>
</protein>
<keyword evidence="7" id="KW-1185">Reference proteome</keyword>
<organism evidence="6 7">
    <name type="scientific">Anaerosacchariphilus polymeriproducens</name>
    <dbReference type="NCBI Taxonomy" id="1812858"/>
    <lineage>
        <taxon>Bacteria</taxon>
        <taxon>Bacillati</taxon>
        <taxon>Bacillota</taxon>
        <taxon>Clostridia</taxon>
        <taxon>Lachnospirales</taxon>
        <taxon>Lachnospiraceae</taxon>
        <taxon>Anaerosacchariphilus</taxon>
    </lineage>
</organism>
<dbReference type="OrthoDB" id="9803665at2"/>
<feature type="modified residue" description="N6-(pyridoxal phosphate)lysine" evidence="4">
    <location>
        <position position="436"/>
    </location>
</feature>
<proteinExistence type="predicted"/>
<feature type="domain" description="L-tyrosine decarboxylase C-terminal" evidence="5">
    <location>
        <begin position="599"/>
        <end position="706"/>
    </location>
</feature>
<evidence type="ECO:0000256" key="4">
    <source>
        <dbReference type="PIRSR" id="PIRSR602129-50"/>
    </source>
</evidence>
<dbReference type="Pfam" id="PF00282">
    <property type="entry name" value="Pyridoxal_deC"/>
    <property type="match status" value="1"/>
</dbReference>
<dbReference type="InterPro" id="IPR049373">
    <property type="entry name" value="TyrDC_C"/>
</dbReference>
<dbReference type="EMBL" id="QRCT01000018">
    <property type="protein sequence ID" value="RDU23873.1"/>
    <property type="molecule type" value="Genomic_DNA"/>
</dbReference>
<accession>A0A371AWD4</accession>
<dbReference type="AlphaFoldDB" id="A0A371AWD4"/>